<dbReference type="RefSeq" id="WP_115292681.1">
    <property type="nucleotide sequence ID" value="NZ_UGUU01000002.1"/>
</dbReference>
<evidence type="ECO:0000313" key="2">
    <source>
        <dbReference type="EMBL" id="SUE95823.1"/>
    </source>
</evidence>
<dbReference type="Proteomes" id="UP000254260">
    <property type="component" value="Unassembled WGS sequence"/>
</dbReference>
<dbReference type="GO" id="GO:0003723">
    <property type="term" value="F:RNA binding"/>
    <property type="evidence" value="ECO:0007669"/>
    <property type="project" value="InterPro"/>
</dbReference>
<feature type="compositionally biased region" description="Basic and acidic residues" evidence="1">
    <location>
        <begin position="32"/>
        <end position="44"/>
    </location>
</feature>
<feature type="region of interest" description="Disordered" evidence="1">
    <location>
        <begin position="1"/>
        <end position="44"/>
    </location>
</feature>
<dbReference type="SUPFAM" id="SSF50182">
    <property type="entry name" value="Sm-like ribonucleoproteins"/>
    <property type="match status" value="1"/>
</dbReference>
<dbReference type="Gene3D" id="2.30.30.100">
    <property type="match status" value="1"/>
</dbReference>
<dbReference type="InterPro" id="IPR005001">
    <property type="entry name" value="Hfq"/>
</dbReference>
<dbReference type="InterPro" id="IPR010920">
    <property type="entry name" value="LSM_dom_sf"/>
</dbReference>
<evidence type="ECO:0000313" key="3">
    <source>
        <dbReference type="Proteomes" id="UP000254260"/>
    </source>
</evidence>
<dbReference type="EMBL" id="UGUU01000002">
    <property type="protein sequence ID" value="SUE95823.1"/>
    <property type="molecule type" value="Genomic_DNA"/>
</dbReference>
<feature type="compositionally biased region" description="Polar residues" evidence="1">
    <location>
        <begin position="1"/>
        <end position="15"/>
    </location>
</feature>
<gene>
    <name evidence="2" type="ORF">NCTC10899_05064</name>
</gene>
<name>A0A379PP99_ECTME</name>
<dbReference type="GO" id="GO:0006355">
    <property type="term" value="P:regulation of DNA-templated transcription"/>
    <property type="evidence" value="ECO:0007669"/>
    <property type="project" value="InterPro"/>
</dbReference>
<accession>A0A379PP99</accession>
<organism evidence="2 3">
    <name type="scientific">Ectopseudomonas mendocina</name>
    <name type="common">Pseudomonas mendocina</name>
    <dbReference type="NCBI Taxonomy" id="300"/>
    <lineage>
        <taxon>Bacteria</taxon>
        <taxon>Pseudomonadati</taxon>
        <taxon>Pseudomonadota</taxon>
        <taxon>Gammaproteobacteria</taxon>
        <taxon>Pseudomonadales</taxon>
        <taxon>Pseudomonadaceae</taxon>
        <taxon>Ectopseudomonas</taxon>
    </lineage>
</organism>
<evidence type="ECO:0000256" key="1">
    <source>
        <dbReference type="SAM" id="MobiDB-lite"/>
    </source>
</evidence>
<proteinExistence type="predicted"/>
<protein>
    <submittedName>
        <fullName evidence="2">RNA chaperone Hfq</fullName>
    </submittedName>
</protein>
<reference evidence="2 3" key="1">
    <citation type="submission" date="2018-06" db="EMBL/GenBank/DDBJ databases">
        <authorList>
            <consortium name="Pathogen Informatics"/>
            <person name="Doyle S."/>
        </authorList>
    </citation>
    <scope>NUCLEOTIDE SEQUENCE [LARGE SCALE GENOMIC DNA]</scope>
    <source>
        <strain evidence="2 3">NCTC10899</strain>
    </source>
</reference>
<dbReference type="Pfam" id="PF17209">
    <property type="entry name" value="Hfq"/>
    <property type="match status" value="1"/>
</dbReference>
<sequence length="110" mass="12524">MQGNTAHETTRNVLSLNRHRQSGLAGASGDSQQRRPLDPRNGHEAILKTMIKNRQDIAITFRNGEQVYGRISQFDNFTITIYPDDNDGMPETFFKHDIRSFTASTSRVKE</sequence>
<dbReference type="AlphaFoldDB" id="A0A379PP99"/>